<reference evidence="3" key="2">
    <citation type="submission" date="2020-09" db="EMBL/GenBank/DDBJ databases">
        <authorList>
            <person name="Sun Q."/>
            <person name="Zhou Y."/>
        </authorList>
    </citation>
    <scope>NUCLEOTIDE SEQUENCE</scope>
    <source>
        <strain evidence="3">CGMCC 4.7299</strain>
    </source>
</reference>
<dbReference type="AlphaFoldDB" id="A0A8J3C4L6"/>
<keyword evidence="2" id="KW-1133">Transmembrane helix</keyword>
<keyword evidence="4" id="KW-1185">Reference proteome</keyword>
<feature type="compositionally biased region" description="Low complexity" evidence="1">
    <location>
        <begin position="148"/>
        <end position="173"/>
    </location>
</feature>
<accession>A0A8J3C4L6</accession>
<organism evidence="3 4">
    <name type="scientific">Mangrovihabitans endophyticus</name>
    <dbReference type="NCBI Taxonomy" id="1751298"/>
    <lineage>
        <taxon>Bacteria</taxon>
        <taxon>Bacillati</taxon>
        <taxon>Actinomycetota</taxon>
        <taxon>Actinomycetes</taxon>
        <taxon>Micromonosporales</taxon>
        <taxon>Micromonosporaceae</taxon>
        <taxon>Mangrovihabitans</taxon>
    </lineage>
</organism>
<protein>
    <submittedName>
        <fullName evidence="3">Uncharacterized protein</fullName>
    </submittedName>
</protein>
<keyword evidence="2" id="KW-0812">Transmembrane</keyword>
<feature type="compositionally biased region" description="Low complexity" evidence="1">
    <location>
        <begin position="111"/>
        <end position="129"/>
    </location>
</feature>
<evidence type="ECO:0000313" key="3">
    <source>
        <dbReference type="EMBL" id="GGL14334.1"/>
    </source>
</evidence>
<dbReference type="Proteomes" id="UP000656042">
    <property type="component" value="Unassembled WGS sequence"/>
</dbReference>
<keyword evidence="2" id="KW-0472">Membrane</keyword>
<feature type="transmembrane region" description="Helical" evidence="2">
    <location>
        <begin position="6"/>
        <end position="23"/>
    </location>
</feature>
<evidence type="ECO:0000256" key="2">
    <source>
        <dbReference type="SAM" id="Phobius"/>
    </source>
</evidence>
<proteinExistence type="predicted"/>
<reference evidence="3" key="1">
    <citation type="journal article" date="2014" name="Int. J. Syst. Evol. Microbiol.">
        <title>Complete genome sequence of Corynebacterium casei LMG S-19264T (=DSM 44701T), isolated from a smear-ripened cheese.</title>
        <authorList>
            <consortium name="US DOE Joint Genome Institute (JGI-PGF)"/>
            <person name="Walter F."/>
            <person name="Albersmeier A."/>
            <person name="Kalinowski J."/>
            <person name="Ruckert C."/>
        </authorList>
    </citation>
    <scope>NUCLEOTIDE SEQUENCE</scope>
    <source>
        <strain evidence="3">CGMCC 4.7299</strain>
    </source>
</reference>
<name>A0A8J3C4L6_9ACTN</name>
<comment type="caution">
    <text evidence="3">The sequence shown here is derived from an EMBL/GenBank/DDBJ whole genome shotgun (WGS) entry which is preliminary data.</text>
</comment>
<gene>
    <name evidence="3" type="ORF">GCM10012284_56370</name>
</gene>
<feature type="region of interest" description="Disordered" evidence="1">
    <location>
        <begin position="27"/>
        <end position="173"/>
    </location>
</feature>
<sequence>MVLEVVVLLGLLMIALAIVRHAVRGRLRPPGDAAGVRDTRVPPVPVRSPGDARAVPSDTAEPGPVGTARPCDIARDARDTAVGPRVRQTQTSPSEMSPPAVVPSAVSRSEAPPSAVLASPPAAVRATAAPPMPSPGRISRAAMRHNAGSRFRGAGSPGRAPAAGRAQAWDPAA</sequence>
<evidence type="ECO:0000256" key="1">
    <source>
        <dbReference type="SAM" id="MobiDB-lite"/>
    </source>
</evidence>
<evidence type="ECO:0000313" key="4">
    <source>
        <dbReference type="Proteomes" id="UP000656042"/>
    </source>
</evidence>
<dbReference type="EMBL" id="BMMX01000044">
    <property type="protein sequence ID" value="GGL14334.1"/>
    <property type="molecule type" value="Genomic_DNA"/>
</dbReference>